<dbReference type="PANTHER" id="PTHR38340:SF1">
    <property type="entry name" value="S-LAYER PROTEIN"/>
    <property type="match status" value="1"/>
</dbReference>
<accession>A0ABU1MI44</accession>
<dbReference type="SUPFAM" id="SSF51120">
    <property type="entry name" value="beta-Roll"/>
    <property type="match status" value="2"/>
</dbReference>
<evidence type="ECO:0000256" key="1">
    <source>
        <dbReference type="ARBA" id="ARBA00004370"/>
    </source>
</evidence>
<sequence length="703" mass="71797">MTYYRDGAEVTLDQTQAQRRTPFATFLANGNILVMNEDTAHPNLGDYIYSVFTADGVASGVTATVRDYEVFTLADGNAITVKEAEGAGSPVTLSLLDTDPRDGTISGTITVPAPSPSATYTGTSVLALKGADQGKVAVVSNVDFGGNAARAVVNIVDLATMSVVARFTASSSDRDLPPSVTQLADGSLLTLALDNGVSSGNVGYTYAIHAVDGTEIKAATLLALPTRDGNAVEVQMVALATGGFAMTWAENDSSGGFVSLGALHMQVFDSSGAVVQADTIVSEDGPRFVGSTDVVALANGGFAIAWASANPAGGANGASEIALRTYDHSGGEIGQEQIVNTTTAGTQDAAQLLALADGGFAVLWRDGNGTLHSQAYTDHHGQTVEGTAAADKLVGTEKDDLFLGHGGNDRFAGGAGNDTISFADAQQGIYLTLATTKPVDTIGAGTVQIKSIENAIGTQFDDVILGNKDANRLEGGAGNDRLKGGAGDDHLLGGAGNDALFGQAGADRMEGGTGNDVYYVDDAGDRVVERGDDAGIDKVFSTISYRLDANVERLTLVSGAGNINGAGNNANNTIVGNEGDNVLSGGGGIDSLTGGAGHDTFVFDTSPLAVGRTVIRDFVSGEDKIALSLDAFGAGFYAQPPGAIADTEFGYGTRATTAEQSLIYDQASGNLYYDVDGTGPEKAVRIGVLMGAPDLHLADIILV</sequence>
<dbReference type="InterPro" id="IPR018511">
    <property type="entry name" value="Hemolysin-typ_Ca-bd_CS"/>
</dbReference>
<dbReference type="PANTHER" id="PTHR38340">
    <property type="entry name" value="S-LAYER PROTEIN"/>
    <property type="match status" value="1"/>
</dbReference>
<protein>
    <submittedName>
        <fullName evidence="8">Ca2+-binding RTX toxin-like protein</fullName>
    </submittedName>
</protein>
<keyword evidence="6" id="KW-0843">Virulence</keyword>
<keyword evidence="5" id="KW-0677">Repeat</keyword>
<comment type="subcellular location">
    <subcellularLocation>
        <location evidence="1">Membrane</location>
    </subcellularLocation>
    <subcellularLocation>
        <location evidence="2">Secreted</location>
    </subcellularLocation>
</comment>
<name>A0ABU1MI44_9SPHN</name>
<gene>
    <name evidence="8" type="ORF">J2792_000557</name>
</gene>
<evidence type="ECO:0000256" key="4">
    <source>
        <dbReference type="ARBA" id="ARBA00022656"/>
    </source>
</evidence>
<keyword evidence="9" id="KW-1185">Reference proteome</keyword>
<dbReference type="EMBL" id="JAVDRD010000001">
    <property type="protein sequence ID" value="MDR6509717.1"/>
    <property type="molecule type" value="Genomic_DNA"/>
</dbReference>
<keyword evidence="4" id="KW-0800">Toxin</keyword>
<evidence type="ECO:0000256" key="6">
    <source>
        <dbReference type="ARBA" id="ARBA00023026"/>
    </source>
</evidence>
<dbReference type="RefSeq" id="WP_309804340.1">
    <property type="nucleotide sequence ID" value="NZ_JAVDRD010000001.1"/>
</dbReference>
<dbReference type="InterPro" id="IPR011049">
    <property type="entry name" value="Serralysin-like_metalloprot_C"/>
</dbReference>
<dbReference type="PRINTS" id="PR00313">
    <property type="entry name" value="CABNDNGRPT"/>
</dbReference>
<proteinExistence type="predicted"/>
<dbReference type="InterPro" id="IPR003995">
    <property type="entry name" value="RTX_toxin_determinant-A"/>
</dbReference>
<dbReference type="PROSITE" id="PS00330">
    <property type="entry name" value="HEMOLYSIN_CALCIUM"/>
    <property type="match status" value="1"/>
</dbReference>
<evidence type="ECO:0000256" key="2">
    <source>
        <dbReference type="ARBA" id="ARBA00004613"/>
    </source>
</evidence>
<evidence type="ECO:0000313" key="9">
    <source>
        <dbReference type="Proteomes" id="UP001184150"/>
    </source>
</evidence>
<evidence type="ECO:0000256" key="7">
    <source>
        <dbReference type="ARBA" id="ARBA00023136"/>
    </source>
</evidence>
<dbReference type="InterPro" id="IPR050557">
    <property type="entry name" value="RTX_toxin/Mannuronan_C5-epim"/>
</dbReference>
<dbReference type="Pfam" id="PF00353">
    <property type="entry name" value="HemolysinCabind"/>
    <property type="match status" value="3"/>
</dbReference>
<comment type="caution">
    <text evidence="8">The sequence shown here is derived from an EMBL/GenBank/DDBJ whole genome shotgun (WGS) entry which is preliminary data.</text>
</comment>
<dbReference type="PRINTS" id="PR01488">
    <property type="entry name" value="RTXTOXINA"/>
</dbReference>
<dbReference type="Gene3D" id="2.150.10.10">
    <property type="entry name" value="Serralysin-like metalloprotease, C-terminal"/>
    <property type="match status" value="3"/>
</dbReference>
<evidence type="ECO:0000313" key="8">
    <source>
        <dbReference type="EMBL" id="MDR6509717.1"/>
    </source>
</evidence>
<dbReference type="InterPro" id="IPR001343">
    <property type="entry name" value="Hemolysn_Ca-bd"/>
</dbReference>
<organism evidence="8 9">
    <name type="scientific">Novosphingobium capsulatum</name>
    <dbReference type="NCBI Taxonomy" id="13688"/>
    <lineage>
        <taxon>Bacteria</taxon>
        <taxon>Pseudomonadati</taxon>
        <taxon>Pseudomonadota</taxon>
        <taxon>Alphaproteobacteria</taxon>
        <taxon>Sphingomonadales</taxon>
        <taxon>Sphingomonadaceae</taxon>
        <taxon>Novosphingobium</taxon>
    </lineage>
</organism>
<reference evidence="8 9" key="1">
    <citation type="submission" date="2023-07" db="EMBL/GenBank/DDBJ databases">
        <title>Sorghum-associated microbial communities from plants grown in Nebraska, USA.</title>
        <authorList>
            <person name="Schachtman D."/>
        </authorList>
    </citation>
    <scope>NUCLEOTIDE SEQUENCE [LARGE SCALE GENOMIC DNA]</scope>
    <source>
        <strain evidence="8 9">DS1027</strain>
    </source>
</reference>
<evidence type="ECO:0000256" key="3">
    <source>
        <dbReference type="ARBA" id="ARBA00022525"/>
    </source>
</evidence>
<keyword evidence="7" id="KW-0472">Membrane</keyword>
<evidence type="ECO:0000256" key="5">
    <source>
        <dbReference type="ARBA" id="ARBA00022737"/>
    </source>
</evidence>
<dbReference type="Proteomes" id="UP001184150">
    <property type="component" value="Unassembled WGS sequence"/>
</dbReference>
<keyword evidence="3" id="KW-0964">Secreted</keyword>